<keyword evidence="2" id="KW-1185">Reference proteome</keyword>
<evidence type="ECO:0000313" key="2">
    <source>
        <dbReference type="Proteomes" id="UP000356253"/>
    </source>
</evidence>
<sequence>MGIDTLLSYISTGALLINVILYLIGFRNSSNTYKVVFLYLILSFLIQGIALVFSQLSLNNHFLSTYYLLIRFSLLSLFFFCLFREIGLNRLKNTVLVISSIALLTVLSQYLMKPTLYYQFNPIGFLITSLVLIVFAVIYLYELLSRKNYYLFFVLGLLIYLISSSIIFISATDIININNELNYYIWIINASLYLGYQVLISWQWKELHFSKEKPQ</sequence>
<accession>A0AC61Y448</accession>
<evidence type="ECO:0000313" key="1">
    <source>
        <dbReference type="EMBL" id="VVU99177.1"/>
    </source>
</evidence>
<comment type="caution">
    <text evidence="1">The sequence shown here is derived from an EMBL/GenBank/DDBJ whole genome shotgun (WGS) entry which is preliminary data.</text>
</comment>
<dbReference type="Proteomes" id="UP000356253">
    <property type="component" value="Unassembled WGS sequence"/>
</dbReference>
<organism evidence="1 2">
    <name type="scientific">Mesonia oceanica</name>
    <dbReference type="NCBI Taxonomy" id="2687242"/>
    <lineage>
        <taxon>Bacteria</taxon>
        <taxon>Pseudomonadati</taxon>
        <taxon>Bacteroidota</taxon>
        <taxon>Flavobacteriia</taxon>
        <taxon>Flavobacteriales</taxon>
        <taxon>Flavobacteriaceae</taxon>
        <taxon>Mesonia</taxon>
    </lineage>
</organism>
<reference evidence="1" key="1">
    <citation type="submission" date="2019-09" db="EMBL/GenBank/DDBJ databases">
        <authorList>
            <person name="Rodrigo-Torres L."/>
            <person name="Arahal R. D."/>
            <person name="Lucena T."/>
        </authorList>
    </citation>
    <scope>NUCLEOTIDE SEQUENCE</scope>
    <source>
        <strain evidence="1">ISS653</strain>
    </source>
</reference>
<dbReference type="EMBL" id="CABVMM010000002">
    <property type="protein sequence ID" value="VVU99177.1"/>
    <property type="molecule type" value="Genomic_DNA"/>
</dbReference>
<gene>
    <name evidence="1" type="ORF">FVB9532_00429</name>
</gene>
<protein>
    <submittedName>
        <fullName evidence="1">Uncharacterized protein</fullName>
    </submittedName>
</protein>
<name>A0AC61Y448_9FLAO</name>
<proteinExistence type="predicted"/>